<dbReference type="Gene3D" id="3.10.450.620">
    <property type="entry name" value="JHP933, nucleotidyltransferase-like core domain"/>
    <property type="match status" value="1"/>
</dbReference>
<dbReference type="Proteomes" id="UP000308430">
    <property type="component" value="Unassembled WGS sequence"/>
</dbReference>
<protein>
    <submittedName>
        <fullName evidence="1">Nucleotidyl transferase AbiEii/AbiGii toxin family protein</fullName>
    </submittedName>
</protein>
<dbReference type="GO" id="GO:0016740">
    <property type="term" value="F:transferase activity"/>
    <property type="evidence" value="ECO:0007669"/>
    <property type="project" value="UniProtKB-KW"/>
</dbReference>
<sequence length="294" mass="32241">MEGFNMAKRQLTATEAFDLRQALHVATLDALMASRRWEPGDLVFQGGTSLHLAHGSPRFSEDLDFLVRSALKLDSIGESVQARLDGTAWLPGDTRLTVGKAKDGRNPHAFVVSIGGPEVIGAVRVKVEMWQTQETALSAVKAIIAPVRLARGPAAGMQTFVPTADLPEIFADKVFALAARAYLKPRDVFDLHWLGTYGGLRECSADDLRVRLATYPGETPSAWLEKAFARRMELRDAGDAITTDLKRWLPSSWPLTESMTKDMARFAIHALEQGIDAMREVGAGYPGDDEIPRP</sequence>
<dbReference type="OrthoDB" id="158131at2"/>
<evidence type="ECO:0000313" key="1">
    <source>
        <dbReference type="EMBL" id="THF67262.1"/>
    </source>
</evidence>
<reference evidence="1 2" key="1">
    <citation type="submission" date="2019-04" db="EMBL/GenBank/DDBJ databases">
        <title>Azoarcus nasutitermitis sp. nov. isolated from termite nest.</title>
        <authorList>
            <person name="Lin S.-Y."/>
            <person name="Hameed A."/>
            <person name="Hsu Y.-H."/>
            <person name="Young C.-C."/>
        </authorList>
    </citation>
    <scope>NUCLEOTIDE SEQUENCE [LARGE SCALE GENOMIC DNA]</scope>
    <source>
        <strain evidence="1 2">CC-YHH838</strain>
    </source>
</reference>
<dbReference type="Pfam" id="PF08843">
    <property type="entry name" value="AbiEii"/>
    <property type="match status" value="1"/>
</dbReference>
<dbReference type="AlphaFoldDB" id="A0A4S4B3M5"/>
<accession>A0A4S4B3M5</accession>
<gene>
    <name evidence="1" type="ORF">E6C76_02475</name>
</gene>
<name>A0A4S4B3M5_9RHOO</name>
<organism evidence="1 2">
    <name type="scientific">Pseudothauera nasutitermitis</name>
    <dbReference type="NCBI Taxonomy" id="2565930"/>
    <lineage>
        <taxon>Bacteria</taxon>
        <taxon>Pseudomonadati</taxon>
        <taxon>Pseudomonadota</taxon>
        <taxon>Betaproteobacteria</taxon>
        <taxon>Rhodocyclales</taxon>
        <taxon>Zoogloeaceae</taxon>
        <taxon>Pseudothauera</taxon>
    </lineage>
</organism>
<dbReference type="EMBL" id="SSOC01000001">
    <property type="protein sequence ID" value="THF67262.1"/>
    <property type="molecule type" value="Genomic_DNA"/>
</dbReference>
<dbReference type="InterPro" id="IPR014942">
    <property type="entry name" value="AbiEii"/>
</dbReference>
<proteinExistence type="predicted"/>
<keyword evidence="1" id="KW-0808">Transferase</keyword>
<evidence type="ECO:0000313" key="2">
    <source>
        <dbReference type="Proteomes" id="UP000308430"/>
    </source>
</evidence>
<keyword evidence="2" id="KW-1185">Reference proteome</keyword>
<comment type="caution">
    <text evidence="1">The sequence shown here is derived from an EMBL/GenBank/DDBJ whole genome shotgun (WGS) entry which is preliminary data.</text>
</comment>